<dbReference type="Pfam" id="PF03551">
    <property type="entry name" value="PadR"/>
    <property type="match status" value="1"/>
</dbReference>
<protein>
    <submittedName>
        <fullName evidence="2">Transcriptional regulator, PadR family</fullName>
    </submittedName>
</protein>
<dbReference type="AlphaFoldDB" id="A0A1H0JWU6"/>
<dbReference type="InterPro" id="IPR036390">
    <property type="entry name" value="WH_DNA-bd_sf"/>
</dbReference>
<feature type="domain" description="Transcription regulator PadR N-terminal" evidence="1">
    <location>
        <begin position="53"/>
        <end position="120"/>
    </location>
</feature>
<reference evidence="3" key="1">
    <citation type="submission" date="2016-10" db="EMBL/GenBank/DDBJ databases">
        <authorList>
            <person name="Varghese N."/>
            <person name="Submissions S."/>
        </authorList>
    </citation>
    <scope>NUCLEOTIDE SEQUENCE [LARGE SCALE GENOMIC DNA]</scope>
    <source>
        <strain evidence="3">CGMCC 1.10369</strain>
    </source>
</reference>
<dbReference type="RefSeq" id="WP_090843981.1">
    <property type="nucleotide sequence ID" value="NZ_FNIL01000015.1"/>
</dbReference>
<dbReference type="NCBIfam" id="NF006931">
    <property type="entry name" value="PRK09416.1"/>
    <property type="match status" value="1"/>
</dbReference>
<evidence type="ECO:0000259" key="1">
    <source>
        <dbReference type="Pfam" id="PF03551"/>
    </source>
</evidence>
<dbReference type="Gene3D" id="1.10.10.10">
    <property type="entry name" value="Winged helix-like DNA-binding domain superfamily/Winged helix DNA-binding domain"/>
    <property type="match status" value="1"/>
</dbReference>
<evidence type="ECO:0000313" key="3">
    <source>
        <dbReference type="Proteomes" id="UP000198778"/>
    </source>
</evidence>
<dbReference type="SUPFAM" id="SSF46785">
    <property type="entry name" value="Winged helix' DNA-binding domain"/>
    <property type="match status" value="1"/>
</dbReference>
<evidence type="ECO:0000313" key="2">
    <source>
        <dbReference type="EMBL" id="SDO48029.1"/>
    </source>
</evidence>
<organism evidence="2 3">
    <name type="scientific">Alkalicoccus daliensis</name>
    <dbReference type="NCBI Taxonomy" id="745820"/>
    <lineage>
        <taxon>Bacteria</taxon>
        <taxon>Bacillati</taxon>
        <taxon>Bacillota</taxon>
        <taxon>Bacilli</taxon>
        <taxon>Bacillales</taxon>
        <taxon>Bacillaceae</taxon>
        <taxon>Alkalicoccus</taxon>
    </lineage>
</organism>
<dbReference type="PANTHER" id="PTHR43252:SF7">
    <property type="entry name" value="TRANSCRIPTIONAL REGULATOR YQJI"/>
    <property type="match status" value="1"/>
</dbReference>
<dbReference type="OrthoDB" id="2440228at2"/>
<proteinExistence type="predicted"/>
<name>A0A1H0JWU6_9BACI</name>
<gene>
    <name evidence="2" type="ORF">SAMN04488053_11516</name>
</gene>
<dbReference type="InterPro" id="IPR005149">
    <property type="entry name" value="Tscrpt_reg_PadR_N"/>
</dbReference>
<dbReference type="STRING" id="745820.SAMN04488053_11516"/>
<accession>A0A1H0JWU6</accession>
<sequence length="143" mass="16817">MGDPFSNLKNSLSKDFEDLSFSEERKNAVRETIRRKQNHLELQYWKVETLKNILDSLQEEAKHGYDISTQLFRKNESSFKSNEGQIYILLHLLENKKIITSKWIEGKKYYSLTTKGKKYAASREHPDSKQLNSLKNFIEEASL</sequence>
<dbReference type="EMBL" id="FNIL01000015">
    <property type="protein sequence ID" value="SDO48029.1"/>
    <property type="molecule type" value="Genomic_DNA"/>
</dbReference>
<dbReference type="Proteomes" id="UP000198778">
    <property type="component" value="Unassembled WGS sequence"/>
</dbReference>
<dbReference type="InterPro" id="IPR036388">
    <property type="entry name" value="WH-like_DNA-bd_sf"/>
</dbReference>
<keyword evidence="3" id="KW-1185">Reference proteome</keyword>
<dbReference type="PANTHER" id="PTHR43252">
    <property type="entry name" value="TRANSCRIPTIONAL REGULATOR YQJI"/>
    <property type="match status" value="1"/>
</dbReference>